<proteinExistence type="predicted"/>
<gene>
    <name evidence="1" type="ORF">DPEC_G00140860</name>
</gene>
<protein>
    <submittedName>
        <fullName evidence="1">Uncharacterized protein</fullName>
    </submittedName>
</protein>
<evidence type="ECO:0000313" key="1">
    <source>
        <dbReference type="EMBL" id="KAJ8004877.1"/>
    </source>
</evidence>
<accession>A0ACC2GML7</accession>
<sequence length="91" mass="9629">MSCLAYGGGSDGRVRVLVGAAGQCIWRQRSAMLKQPLTRQLGTGLKCDTCLGTRRPYRICMLKATRGSGLGSLDGVSRHHVSTLAPQGPVS</sequence>
<reference evidence="1" key="1">
    <citation type="submission" date="2021-05" db="EMBL/GenBank/DDBJ databases">
        <authorList>
            <person name="Pan Q."/>
            <person name="Jouanno E."/>
            <person name="Zahm M."/>
            <person name="Klopp C."/>
            <person name="Cabau C."/>
            <person name="Louis A."/>
            <person name="Berthelot C."/>
            <person name="Parey E."/>
            <person name="Roest Crollius H."/>
            <person name="Montfort J."/>
            <person name="Robinson-Rechavi M."/>
            <person name="Bouchez O."/>
            <person name="Lampietro C."/>
            <person name="Lopez Roques C."/>
            <person name="Donnadieu C."/>
            <person name="Postlethwait J."/>
            <person name="Bobe J."/>
            <person name="Dillon D."/>
            <person name="Chandos A."/>
            <person name="von Hippel F."/>
            <person name="Guiguen Y."/>
        </authorList>
    </citation>
    <scope>NUCLEOTIDE SEQUENCE</scope>
    <source>
        <strain evidence="1">YG-Jan2019</strain>
    </source>
</reference>
<name>A0ACC2GML7_DALPE</name>
<dbReference type="EMBL" id="CM055738">
    <property type="protein sequence ID" value="KAJ8004877.1"/>
    <property type="molecule type" value="Genomic_DNA"/>
</dbReference>
<evidence type="ECO:0000313" key="2">
    <source>
        <dbReference type="Proteomes" id="UP001157502"/>
    </source>
</evidence>
<dbReference type="Proteomes" id="UP001157502">
    <property type="component" value="Chromosome 11"/>
</dbReference>
<comment type="caution">
    <text evidence="1">The sequence shown here is derived from an EMBL/GenBank/DDBJ whole genome shotgun (WGS) entry which is preliminary data.</text>
</comment>
<keyword evidence="2" id="KW-1185">Reference proteome</keyword>
<organism evidence="1 2">
    <name type="scientific">Dallia pectoralis</name>
    <name type="common">Alaska blackfish</name>
    <dbReference type="NCBI Taxonomy" id="75939"/>
    <lineage>
        <taxon>Eukaryota</taxon>
        <taxon>Metazoa</taxon>
        <taxon>Chordata</taxon>
        <taxon>Craniata</taxon>
        <taxon>Vertebrata</taxon>
        <taxon>Euteleostomi</taxon>
        <taxon>Actinopterygii</taxon>
        <taxon>Neopterygii</taxon>
        <taxon>Teleostei</taxon>
        <taxon>Protacanthopterygii</taxon>
        <taxon>Esociformes</taxon>
        <taxon>Umbridae</taxon>
        <taxon>Dallia</taxon>
    </lineage>
</organism>